<dbReference type="OrthoDB" id="2873242at2759"/>
<keyword evidence="2" id="KW-0812">Transmembrane</keyword>
<protein>
    <submittedName>
        <fullName evidence="3">Uncharacterized protein</fullName>
    </submittedName>
</protein>
<keyword evidence="4" id="KW-1185">Reference proteome</keyword>
<keyword evidence="2" id="KW-0472">Membrane</keyword>
<evidence type="ECO:0000256" key="2">
    <source>
        <dbReference type="SAM" id="Phobius"/>
    </source>
</evidence>
<sequence length="318" mass="35004">MIFHYIDEGESLSMPCTCDTFMLDLAIPVSLPVVLQSEQLQRSERVFVLFNGHFPDFFEALMRAGSVLDIEGSGQDGGYNEPRSAGHDDAMVRRGISPGPSHSDLKAGLLLGRYSSVGEIRRTHYNNRLPLTTGTPIIIAAMWVYQVRGIVTYYDNVEDTPPRALYTLNIVNWAVLYASLILATLLWCTIFIIYRILRLGGVTAGMRVYHRVIEMLVESAALYSAVLVILLVLEVRNELAGGYLQEVAIAIRGIVHTVLVGRIAAGHARPDNSWSESTRASSLRFGNHSSSQNDGAGSGWDTSSRLRPDLEEGSEGSM</sequence>
<feature type="compositionally biased region" description="Polar residues" evidence="1">
    <location>
        <begin position="287"/>
        <end position="303"/>
    </location>
</feature>
<dbReference type="EMBL" id="KZ293656">
    <property type="protein sequence ID" value="PBK93696.1"/>
    <property type="molecule type" value="Genomic_DNA"/>
</dbReference>
<dbReference type="Proteomes" id="UP000217790">
    <property type="component" value="Unassembled WGS sequence"/>
</dbReference>
<proteinExistence type="predicted"/>
<feature type="transmembrane region" description="Helical" evidence="2">
    <location>
        <begin position="174"/>
        <end position="194"/>
    </location>
</feature>
<name>A0A2H3E1X5_ARMGA</name>
<reference evidence="4" key="1">
    <citation type="journal article" date="2017" name="Nat. Ecol. Evol.">
        <title>Genome expansion and lineage-specific genetic innovations in the forest pathogenic fungi Armillaria.</title>
        <authorList>
            <person name="Sipos G."/>
            <person name="Prasanna A.N."/>
            <person name="Walter M.C."/>
            <person name="O'Connor E."/>
            <person name="Balint B."/>
            <person name="Krizsan K."/>
            <person name="Kiss B."/>
            <person name="Hess J."/>
            <person name="Varga T."/>
            <person name="Slot J."/>
            <person name="Riley R."/>
            <person name="Boka B."/>
            <person name="Rigling D."/>
            <person name="Barry K."/>
            <person name="Lee J."/>
            <person name="Mihaltcheva S."/>
            <person name="LaButti K."/>
            <person name="Lipzen A."/>
            <person name="Waldron R."/>
            <person name="Moloney N.M."/>
            <person name="Sperisen C."/>
            <person name="Kredics L."/>
            <person name="Vagvoelgyi C."/>
            <person name="Patrignani A."/>
            <person name="Fitzpatrick D."/>
            <person name="Nagy I."/>
            <person name="Doyle S."/>
            <person name="Anderson J.B."/>
            <person name="Grigoriev I.V."/>
            <person name="Gueldener U."/>
            <person name="Muensterkoetter M."/>
            <person name="Nagy L.G."/>
        </authorList>
    </citation>
    <scope>NUCLEOTIDE SEQUENCE [LARGE SCALE GENOMIC DNA]</scope>
    <source>
        <strain evidence="4">Ar21-2</strain>
    </source>
</reference>
<keyword evidence="2" id="KW-1133">Transmembrane helix</keyword>
<evidence type="ECO:0000256" key="1">
    <source>
        <dbReference type="SAM" id="MobiDB-lite"/>
    </source>
</evidence>
<dbReference type="AlphaFoldDB" id="A0A2H3E1X5"/>
<organism evidence="3 4">
    <name type="scientific">Armillaria gallica</name>
    <name type="common">Bulbous honey fungus</name>
    <name type="synonym">Armillaria bulbosa</name>
    <dbReference type="NCBI Taxonomy" id="47427"/>
    <lineage>
        <taxon>Eukaryota</taxon>
        <taxon>Fungi</taxon>
        <taxon>Dikarya</taxon>
        <taxon>Basidiomycota</taxon>
        <taxon>Agaricomycotina</taxon>
        <taxon>Agaricomycetes</taxon>
        <taxon>Agaricomycetidae</taxon>
        <taxon>Agaricales</taxon>
        <taxon>Marasmiineae</taxon>
        <taxon>Physalacriaceae</taxon>
        <taxon>Armillaria</taxon>
    </lineage>
</organism>
<evidence type="ECO:0000313" key="4">
    <source>
        <dbReference type="Proteomes" id="UP000217790"/>
    </source>
</evidence>
<feature type="transmembrane region" description="Helical" evidence="2">
    <location>
        <begin position="215"/>
        <end position="235"/>
    </location>
</feature>
<gene>
    <name evidence="3" type="ORF">ARMGADRAFT_1101898</name>
</gene>
<accession>A0A2H3E1X5</accession>
<feature type="compositionally biased region" description="Polar residues" evidence="1">
    <location>
        <begin position="272"/>
        <end position="281"/>
    </location>
</feature>
<feature type="transmembrane region" description="Helical" evidence="2">
    <location>
        <begin position="131"/>
        <end position="154"/>
    </location>
</feature>
<feature type="region of interest" description="Disordered" evidence="1">
    <location>
        <begin position="268"/>
        <end position="318"/>
    </location>
</feature>
<evidence type="ECO:0000313" key="3">
    <source>
        <dbReference type="EMBL" id="PBK93696.1"/>
    </source>
</evidence>
<dbReference type="InParanoid" id="A0A2H3E1X5"/>